<dbReference type="GO" id="GO:0005829">
    <property type="term" value="C:cytosol"/>
    <property type="evidence" value="ECO:0007669"/>
    <property type="project" value="TreeGrafter"/>
</dbReference>
<evidence type="ECO:0000313" key="5">
    <source>
        <dbReference type="EMBL" id="PWZ76577.1"/>
    </source>
</evidence>
<proteinExistence type="inferred from homology"/>
<reference evidence="5 7" key="1">
    <citation type="journal article" date="2018" name="Vet. Microbiol.">
        <title>Clonal diversity and geographic distribution of methicillin-resistant Staphylococcus pseudintermedius from Australian animals: Discovery of novel sequence types.</title>
        <authorList>
            <person name="Worthing K.A."/>
            <person name="Abraham S."/>
            <person name="Coombs G.W."/>
            <person name="Pang S."/>
            <person name="Saputra S."/>
            <person name="Jordan D."/>
            <person name="Trott D.J."/>
            <person name="Norris J.M."/>
        </authorList>
    </citation>
    <scope>NUCLEOTIDE SEQUENCE [LARGE SCALE GENOMIC DNA]</scope>
    <source>
        <strain evidence="5 7">ST525 1</strain>
    </source>
</reference>
<dbReference type="GO" id="GO:0009052">
    <property type="term" value="P:pentose-phosphate shunt, non-oxidative branch"/>
    <property type="evidence" value="ECO:0007669"/>
    <property type="project" value="UniProtKB-UniRule"/>
</dbReference>
<feature type="binding site" evidence="3">
    <location>
        <begin position="84"/>
        <end position="87"/>
    </location>
    <ligand>
        <name>substrate</name>
    </ligand>
</feature>
<reference evidence="4 9" key="4">
    <citation type="submission" date="2018-11" db="EMBL/GenBank/DDBJ databases">
        <authorList>
            <consortium name="Veterinary Laboratory Investigation and Response Network"/>
        </authorList>
    </citation>
    <scope>NUCLEOTIDE SEQUENCE [LARGE SCALE GENOMIC DNA]</scope>
    <source>
        <strain evidence="4 9">SPSE-18-VL-LA-PA-Ryan-0021</strain>
    </source>
</reference>
<comment type="function">
    <text evidence="3">Catalyzes the reversible conversion of ribose-5-phosphate to ribulose 5-phosphate.</text>
</comment>
<dbReference type="AlphaFoldDB" id="A0A166NB73"/>
<feature type="binding site" evidence="3">
    <location>
        <begin position="97"/>
        <end position="100"/>
    </location>
    <ligand>
        <name>substrate</name>
    </ligand>
</feature>
<accession>A0A166NB73</accession>
<dbReference type="OrthoDB" id="5870696at2"/>
<organism evidence="6 8">
    <name type="scientific">Staphylococcus pseudintermedius</name>
    <dbReference type="NCBI Taxonomy" id="283734"/>
    <lineage>
        <taxon>Bacteria</taxon>
        <taxon>Bacillati</taxon>
        <taxon>Bacillota</taxon>
        <taxon>Bacilli</taxon>
        <taxon>Bacillales</taxon>
        <taxon>Staphylococcaceae</taxon>
        <taxon>Staphylococcus</taxon>
        <taxon>Staphylococcus intermedius group</taxon>
    </lineage>
</organism>
<evidence type="ECO:0000313" key="4">
    <source>
        <dbReference type="EMBL" id="EGQ4384057.1"/>
    </source>
</evidence>
<dbReference type="NCBIfam" id="TIGR00021">
    <property type="entry name" value="rpiA"/>
    <property type="match status" value="1"/>
</dbReference>
<dbReference type="UniPathway" id="UPA00115">
    <property type="reaction ID" value="UER00412"/>
</dbReference>
<dbReference type="SUPFAM" id="SSF75445">
    <property type="entry name" value="D-ribose-5-phosphate isomerase (RpiA), lid domain"/>
    <property type="match status" value="1"/>
</dbReference>
<dbReference type="Gene3D" id="3.30.70.260">
    <property type="match status" value="1"/>
</dbReference>
<feature type="active site" description="Proton acceptor" evidence="3">
    <location>
        <position position="106"/>
    </location>
</feature>
<dbReference type="PANTHER" id="PTHR11934:SF0">
    <property type="entry name" value="RIBOSE-5-PHOSPHATE ISOMERASE"/>
    <property type="match status" value="1"/>
</dbReference>
<reference evidence="6" key="2">
    <citation type="journal article" date="2018" name="Vet. Microbiol.">
        <title>Methicillin-resistant staphylococci amongst veterinary personnel, personnel-owned pets, patients and the hospital environment of two small animal veterinary hospitals.</title>
        <authorList>
            <person name="Worthing K.A."/>
            <person name="Brown J."/>
            <person name="Gerber L."/>
            <person name="Abraham S."/>
            <person name="Trott D."/>
            <person name="Norris J.M."/>
        </authorList>
    </citation>
    <scope>NUCLEOTIDE SEQUENCE</scope>
    <source>
        <strain evidence="6">ST496-2</strain>
    </source>
</reference>
<dbReference type="EMBL" id="QQPC01000039">
    <property type="protein sequence ID" value="REA81653.1"/>
    <property type="molecule type" value="Genomic_DNA"/>
</dbReference>
<keyword evidence="9" id="KW-1185">Reference proteome</keyword>
<dbReference type="GO" id="GO:0004751">
    <property type="term" value="F:ribose-5-phosphate isomerase activity"/>
    <property type="evidence" value="ECO:0007669"/>
    <property type="project" value="UniProtKB-UniRule"/>
</dbReference>
<feature type="binding site" evidence="3">
    <location>
        <position position="124"/>
    </location>
    <ligand>
        <name>substrate</name>
    </ligand>
</feature>
<dbReference type="Proteomes" id="UP000600220">
    <property type="component" value="Unassembled WGS sequence"/>
</dbReference>
<dbReference type="EC" id="5.3.1.6" evidence="3"/>
<dbReference type="EMBL" id="QEIT01000011">
    <property type="protein sequence ID" value="PWZ76577.1"/>
    <property type="molecule type" value="Genomic_DNA"/>
</dbReference>
<dbReference type="HAMAP" id="MF_00170">
    <property type="entry name" value="Rib_5P_isom_A"/>
    <property type="match status" value="1"/>
</dbReference>
<dbReference type="CDD" id="cd01398">
    <property type="entry name" value="RPI_A"/>
    <property type="match status" value="1"/>
</dbReference>
<evidence type="ECO:0000313" key="7">
    <source>
        <dbReference type="Proteomes" id="UP000246800"/>
    </source>
</evidence>
<evidence type="ECO:0000313" key="8">
    <source>
        <dbReference type="Proteomes" id="UP000256409"/>
    </source>
</evidence>
<dbReference type="Proteomes" id="UP000246800">
    <property type="component" value="Unassembled WGS sequence"/>
</dbReference>
<evidence type="ECO:0000313" key="9">
    <source>
        <dbReference type="Proteomes" id="UP000600220"/>
    </source>
</evidence>
<dbReference type="FunFam" id="3.40.50.1360:FF:000001">
    <property type="entry name" value="Ribose-5-phosphate isomerase A"/>
    <property type="match status" value="1"/>
</dbReference>
<dbReference type="GO" id="GO:0006014">
    <property type="term" value="P:D-ribose metabolic process"/>
    <property type="evidence" value="ECO:0007669"/>
    <property type="project" value="TreeGrafter"/>
</dbReference>
<dbReference type="InterPro" id="IPR020672">
    <property type="entry name" value="Ribose5P_isomerase_typA_subgr"/>
</dbReference>
<gene>
    <name evidence="3 6" type="primary">rpiA</name>
    <name evidence="5" type="ORF">DD902_02410</name>
    <name evidence="6" type="ORF">DV961_07110</name>
    <name evidence="4" type="ORF">EGV54_02955</name>
</gene>
<dbReference type="EMBL" id="AAXKXX010000002">
    <property type="protein sequence ID" value="EGQ4384057.1"/>
    <property type="molecule type" value="Genomic_DNA"/>
</dbReference>
<reference evidence="8" key="3">
    <citation type="journal article" date="2018" name="Vet. Microbiol.">
        <title>Molecular epidemiology of methicillin-resistant staphylococci amongst veterinary personnel, personnel-owned pets, patients and the hospital environment of two companion animal veterinary hospitals.</title>
        <authorList>
            <person name="Worthing K.A."/>
            <person name="Brown J."/>
            <person name="Gerber L."/>
            <person name="Abraham S."/>
            <person name="Trott D."/>
            <person name="Norris J.M."/>
        </authorList>
    </citation>
    <scope>NUCLEOTIDE SEQUENCE [LARGE SCALE GENOMIC DNA]</scope>
    <source>
        <strain evidence="8">ST496-2</strain>
    </source>
</reference>
<evidence type="ECO:0000256" key="1">
    <source>
        <dbReference type="ARBA" id="ARBA00001713"/>
    </source>
</evidence>
<keyword evidence="2 3" id="KW-0413">Isomerase</keyword>
<comment type="caution">
    <text evidence="6">The sequence shown here is derived from an EMBL/GenBank/DDBJ whole genome shotgun (WGS) entry which is preliminary data.</text>
</comment>
<dbReference type="SUPFAM" id="SSF100950">
    <property type="entry name" value="NagB/RpiA/CoA transferase-like"/>
    <property type="match status" value="1"/>
</dbReference>
<dbReference type="NCBIfam" id="NF001924">
    <property type="entry name" value="PRK00702.1"/>
    <property type="match status" value="1"/>
</dbReference>
<dbReference type="InterPro" id="IPR004788">
    <property type="entry name" value="Ribose5P_isomerase_type_A"/>
</dbReference>
<dbReference type="PANTHER" id="PTHR11934">
    <property type="entry name" value="RIBOSE-5-PHOSPHATE ISOMERASE"/>
    <property type="match status" value="1"/>
</dbReference>
<evidence type="ECO:0000256" key="2">
    <source>
        <dbReference type="ARBA" id="ARBA00023235"/>
    </source>
</evidence>
<dbReference type="InterPro" id="IPR037171">
    <property type="entry name" value="NagB/RpiA_transferase-like"/>
</dbReference>
<dbReference type="Gene3D" id="3.40.50.1360">
    <property type="match status" value="1"/>
</dbReference>
<comment type="subunit">
    <text evidence="3">Homodimer.</text>
</comment>
<comment type="catalytic activity">
    <reaction evidence="1 3">
        <text>aldehydo-D-ribose 5-phosphate = D-ribulose 5-phosphate</text>
        <dbReference type="Rhea" id="RHEA:14657"/>
        <dbReference type="ChEBI" id="CHEBI:58121"/>
        <dbReference type="ChEBI" id="CHEBI:58273"/>
        <dbReference type="EC" id="5.3.1.6"/>
    </reaction>
</comment>
<dbReference type="eggNOG" id="COG0120">
    <property type="taxonomic scope" value="Bacteria"/>
</dbReference>
<dbReference type="Proteomes" id="UP000256409">
    <property type="component" value="Unassembled WGS sequence"/>
</dbReference>
<dbReference type="GeneID" id="93823668"/>
<evidence type="ECO:0000256" key="3">
    <source>
        <dbReference type="HAMAP-Rule" id="MF_00170"/>
    </source>
</evidence>
<protein>
    <recommendedName>
        <fullName evidence="3">Ribose-5-phosphate isomerase A</fullName>
        <ecNumber evidence="3">5.3.1.6</ecNumber>
    </recommendedName>
    <alternativeName>
        <fullName evidence="3">Phosphoriboisomerase A</fullName>
        <shortName evidence="3">PRI</shortName>
    </alternativeName>
</protein>
<comment type="pathway">
    <text evidence="3">Carbohydrate degradation; pentose phosphate pathway; D-ribose 5-phosphate from D-ribulose 5-phosphate (non-oxidative stage): step 1/1.</text>
</comment>
<comment type="similarity">
    <text evidence="3">Belongs to the ribose 5-phosphate isomerase family.</text>
</comment>
<dbReference type="OMA" id="ACHVQEK"/>
<name>A0A166NB73_STAPS</name>
<dbReference type="Pfam" id="PF06026">
    <property type="entry name" value="Rib_5-P_isom_A"/>
    <property type="match status" value="1"/>
</dbReference>
<feature type="binding site" evidence="3">
    <location>
        <begin position="28"/>
        <end position="31"/>
    </location>
    <ligand>
        <name>substrate</name>
    </ligand>
</feature>
<dbReference type="RefSeq" id="WP_014613126.1">
    <property type="nucleotide sequence ID" value="NZ_AP019372.1"/>
</dbReference>
<sequence>MSNKQLKLMTLDEAVSRIEDGMTVGIGTGSTVELLVPKIAGLIHEKGYQLIGVCTSERTENQAKSLNIPIAHINDVQHIDIAIDGADEIDPKLNLIKGGGGALFREKVVDTFADRFIVIADQSKLVDYLGQTFKLPVEVDRFNWKQVAQLIEKKYEIEVTRRMMEHTPFITDNGNYILDCALNREIDPYQVHEFLIHLVGVLETGYFLDTVEEAIVGTEQGVKLIKLSDIK</sequence>
<evidence type="ECO:0000313" key="6">
    <source>
        <dbReference type="EMBL" id="REA81653.1"/>
    </source>
</evidence>